<protein>
    <submittedName>
        <fullName evidence="1">Uncharacterized protein</fullName>
    </submittedName>
</protein>
<reference evidence="1 2" key="2">
    <citation type="journal article" date="2019" name="G3 (Bethesda)">
        <title>Hybrid Assembly of the Genome of the Entomopathogenic Nematode Steinernema carpocapsae Identifies the X-Chromosome.</title>
        <authorList>
            <person name="Serra L."/>
            <person name="Macchietto M."/>
            <person name="Macias-Munoz A."/>
            <person name="McGill C.J."/>
            <person name="Rodriguez I.M."/>
            <person name="Rodriguez B."/>
            <person name="Murad R."/>
            <person name="Mortazavi A."/>
        </authorList>
    </citation>
    <scope>NUCLEOTIDE SEQUENCE [LARGE SCALE GENOMIC DNA]</scope>
    <source>
        <strain evidence="1 2">ALL</strain>
    </source>
</reference>
<sequence>MSQNAAFCKQNSKSAAEWNLFHLESSSPLLPAIILAASNSIITPPRAHLQNLFFFALQKVPFRHFVPLFATLFAQRIDCTQQRRRSPVEPYAVLGTRDGSSVGRKMIIFYARRLPEDSLVRLEGRRFKAAQRGVHTFTLITRLCISLGRRRL</sequence>
<keyword evidence="2" id="KW-1185">Reference proteome</keyword>
<reference evidence="1 2" key="1">
    <citation type="journal article" date="2015" name="Genome Biol.">
        <title>Comparative genomics of Steinernema reveals deeply conserved gene regulatory networks.</title>
        <authorList>
            <person name="Dillman A.R."/>
            <person name="Macchietto M."/>
            <person name="Porter C.F."/>
            <person name="Rogers A."/>
            <person name="Williams B."/>
            <person name="Antoshechkin I."/>
            <person name="Lee M.M."/>
            <person name="Goodwin Z."/>
            <person name="Lu X."/>
            <person name="Lewis E.E."/>
            <person name="Goodrich-Blair H."/>
            <person name="Stock S.P."/>
            <person name="Adams B.J."/>
            <person name="Sternberg P.W."/>
            <person name="Mortazavi A."/>
        </authorList>
    </citation>
    <scope>NUCLEOTIDE SEQUENCE [LARGE SCALE GENOMIC DNA]</scope>
    <source>
        <strain evidence="1 2">ALL</strain>
    </source>
</reference>
<comment type="caution">
    <text evidence="1">The sequence shown here is derived from an EMBL/GenBank/DDBJ whole genome shotgun (WGS) entry which is preliminary data.</text>
</comment>
<name>A0A4V6A3C6_STECR</name>
<evidence type="ECO:0000313" key="2">
    <source>
        <dbReference type="Proteomes" id="UP000298663"/>
    </source>
</evidence>
<gene>
    <name evidence="1" type="ORF">L596_016232</name>
</gene>
<dbReference type="AlphaFoldDB" id="A0A4V6A3C6"/>
<dbReference type="Proteomes" id="UP000298663">
    <property type="component" value="Unassembled WGS sequence"/>
</dbReference>
<dbReference type="EMBL" id="AZBU02000004">
    <property type="protein sequence ID" value="TKR82515.1"/>
    <property type="molecule type" value="Genomic_DNA"/>
</dbReference>
<organism evidence="1 2">
    <name type="scientific">Steinernema carpocapsae</name>
    <name type="common">Entomopathogenic nematode</name>
    <dbReference type="NCBI Taxonomy" id="34508"/>
    <lineage>
        <taxon>Eukaryota</taxon>
        <taxon>Metazoa</taxon>
        <taxon>Ecdysozoa</taxon>
        <taxon>Nematoda</taxon>
        <taxon>Chromadorea</taxon>
        <taxon>Rhabditida</taxon>
        <taxon>Tylenchina</taxon>
        <taxon>Panagrolaimomorpha</taxon>
        <taxon>Strongyloidoidea</taxon>
        <taxon>Steinernematidae</taxon>
        <taxon>Steinernema</taxon>
    </lineage>
</organism>
<evidence type="ECO:0000313" key="1">
    <source>
        <dbReference type="EMBL" id="TKR82515.1"/>
    </source>
</evidence>
<accession>A0A4V6A3C6</accession>
<proteinExistence type="predicted"/>